<evidence type="ECO:0000313" key="2">
    <source>
        <dbReference type="Proteomes" id="UP000093186"/>
    </source>
</evidence>
<dbReference type="Proteomes" id="UP000093186">
    <property type="component" value="Unassembled WGS sequence"/>
</dbReference>
<dbReference type="EMBL" id="MAKX01000002">
    <property type="protein sequence ID" value="OCK42975.1"/>
    <property type="molecule type" value="Genomic_DNA"/>
</dbReference>
<gene>
    <name evidence="1" type="ORF">BA195_08765</name>
</gene>
<accession>A0A1B9XZJ0</accession>
<dbReference type="SUPFAM" id="SSF50156">
    <property type="entry name" value="PDZ domain-like"/>
    <property type="match status" value="1"/>
</dbReference>
<protein>
    <recommendedName>
        <fullName evidence="3">PDZ domain-containing protein</fullName>
    </recommendedName>
</protein>
<sequence>MKKIILLFFYITSCFSQKALHEIPFNLVNNKIYLNVIVKNRALKMILDTGEYGTVFNIKNPVLKKINQRVIYKTPLQLNINNLIKKVNLIRFNNLNKYLDEYCDGILGIDFFKDYILEINYHKQVIKLYDSQDENIKKNYLKLETKQNNKNIELYKRFTTKLEISTVNGKQIFGDFIIDTGSSRGITTINSFQKLKNTESIFSIKTANASPHGFNSPQYFKIKSLTFNKRKYPFLIIDNNEDVRIENKNTPIFKGIIGGKFLKNFNIIIDFKKSQVFIKELDFKRNHNFITDGVKLKDYRKKGEKITIASIIEETGKNLQLNDRILKINNVKINKIDINKYRLNKNKIGSVNYYTVKRGKRILQFKKTVKNFNTSL</sequence>
<dbReference type="InterPro" id="IPR036034">
    <property type="entry name" value="PDZ_sf"/>
</dbReference>
<reference evidence="1 2" key="1">
    <citation type="submission" date="2016-06" db="EMBL/GenBank/DDBJ databases">
        <title>Draft Genome Sequence of Tenacibaculum soleae UCD-KL19.</title>
        <authorList>
            <person name="Eisen J.A."/>
            <person name="Coil D.A."/>
            <person name="Lujan K.M."/>
        </authorList>
    </citation>
    <scope>NUCLEOTIDE SEQUENCE [LARGE SCALE GENOMIC DNA]</scope>
    <source>
        <strain evidence="1 2">UCD-KL19</strain>
    </source>
</reference>
<proteinExistence type="predicted"/>
<dbReference type="AlphaFoldDB" id="A0A1B9XZJ0"/>
<dbReference type="STRING" id="447689.BA195_08765"/>
<dbReference type="SUPFAM" id="SSF50630">
    <property type="entry name" value="Acid proteases"/>
    <property type="match status" value="1"/>
</dbReference>
<name>A0A1B9XZJ0_9FLAO</name>
<evidence type="ECO:0000313" key="1">
    <source>
        <dbReference type="EMBL" id="OCK42975.1"/>
    </source>
</evidence>
<dbReference type="Gene3D" id="2.40.70.10">
    <property type="entry name" value="Acid Proteases"/>
    <property type="match status" value="2"/>
</dbReference>
<dbReference type="InterPro" id="IPR021109">
    <property type="entry name" value="Peptidase_aspartic_dom_sf"/>
</dbReference>
<evidence type="ECO:0008006" key="3">
    <source>
        <dbReference type="Google" id="ProtNLM"/>
    </source>
</evidence>
<keyword evidence="2" id="KW-1185">Reference proteome</keyword>
<comment type="caution">
    <text evidence="1">The sequence shown here is derived from an EMBL/GenBank/DDBJ whole genome shotgun (WGS) entry which is preliminary data.</text>
</comment>
<organism evidence="1 2">
    <name type="scientific">Tenacibaculum soleae</name>
    <dbReference type="NCBI Taxonomy" id="447689"/>
    <lineage>
        <taxon>Bacteria</taxon>
        <taxon>Pseudomonadati</taxon>
        <taxon>Bacteroidota</taxon>
        <taxon>Flavobacteriia</taxon>
        <taxon>Flavobacteriales</taxon>
        <taxon>Flavobacteriaceae</taxon>
        <taxon>Tenacibaculum</taxon>
    </lineage>
</organism>